<organism evidence="1">
    <name type="scientific">Anguilla anguilla</name>
    <name type="common">European freshwater eel</name>
    <name type="synonym">Muraena anguilla</name>
    <dbReference type="NCBI Taxonomy" id="7936"/>
    <lineage>
        <taxon>Eukaryota</taxon>
        <taxon>Metazoa</taxon>
        <taxon>Chordata</taxon>
        <taxon>Craniata</taxon>
        <taxon>Vertebrata</taxon>
        <taxon>Euteleostomi</taxon>
        <taxon>Actinopterygii</taxon>
        <taxon>Neopterygii</taxon>
        <taxon>Teleostei</taxon>
        <taxon>Anguilliformes</taxon>
        <taxon>Anguillidae</taxon>
        <taxon>Anguilla</taxon>
    </lineage>
</organism>
<accession>A0A0E9XGQ2</accession>
<evidence type="ECO:0000313" key="1">
    <source>
        <dbReference type="EMBL" id="JAI01820.1"/>
    </source>
</evidence>
<proteinExistence type="predicted"/>
<reference evidence="1" key="2">
    <citation type="journal article" date="2015" name="Fish Shellfish Immunol.">
        <title>Early steps in the European eel (Anguilla anguilla)-Vibrio vulnificus interaction in the gills: Role of the RtxA13 toxin.</title>
        <authorList>
            <person name="Callol A."/>
            <person name="Pajuelo D."/>
            <person name="Ebbesson L."/>
            <person name="Teles M."/>
            <person name="MacKenzie S."/>
            <person name="Amaro C."/>
        </authorList>
    </citation>
    <scope>NUCLEOTIDE SEQUENCE</scope>
</reference>
<dbReference type="AlphaFoldDB" id="A0A0E9XGQ2"/>
<sequence>MSCLRDLVTGNTRRTTEDNLGQKITLCKDCQISK</sequence>
<name>A0A0E9XGQ2_ANGAN</name>
<dbReference type="EMBL" id="GBXM01006758">
    <property type="protein sequence ID" value="JAI01820.1"/>
    <property type="molecule type" value="Transcribed_RNA"/>
</dbReference>
<reference evidence="1" key="1">
    <citation type="submission" date="2014-11" db="EMBL/GenBank/DDBJ databases">
        <authorList>
            <person name="Amaro Gonzalez C."/>
        </authorList>
    </citation>
    <scope>NUCLEOTIDE SEQUENCE</scope>
</reference>
<protein>
    <submittedName>
        <fullName evidence="1">Uncharacterized protein</fullName>
    </submittedName>
</protein>